<dbReference type="GO" id="GO:0032040">
    <property type="term" value="C:small-subunit processome"/>
    <property type="evidence" value="ECO:0007669"/>
    <property type="project" value="TreeGrafter"/>
</dbReference>
<organism evidence="3 4">
    <name type="scientific">Hirsutella minnesotensis 3608</name>
    <dbReference type="NCBI Taxonomy" id="1043627"/>
    <lineage>
        <taxon>Eukaryota</taxon>
        <taxon>Fungi</taxon>
        <taxon>Dikarya</taxon>
        <taxon>Ascomycota</taxon>
        <taxon>Pezizomycotina</taxon>
        <taxon>Sordariomycetes</taxon>
        <taxon>Hypocreomycetidae</taxon>
        <taxon>Hypocreales</taxon>
        <taxon>Ophiocordycipitaceae</taxon>
        <taxon>Hirsutella</taxon>
    </lineage>
</organism>
<dbReference type="InterPro" id="IPR018812">
    <property type="entry name" value="SAK_HAD"/>
</dbReference>
<evidence type="ECO:0000259" key="2">
    <source>
        <dbReference type="Pfam" id="PF10307"/>
    </source>
</evidence>
<reference evidence="3 4" key="1">
    <citation type="journal article" date="2014" name="Genome Biol. Evol.">
        <title>Comparative genomics and transcriptomics analyses reveal divergent lifestyle features of nematode endoparasitic fungus Hirsutella minnesotensis.</title>
        <authorList>
            <person name="Lai Y."/>
            <person name="Liu K."/>
            <person name="Zhang X."/>
            <person name="Zhang X."/>
            <person name="Li K."/>
            <person name="Wang N."/>
            <person name="Shu C."/>
            <person name="Wu Y."/>
            <person name="Wang C."/>
            <person name="Bushley K.E."/>
            <person name="Xiang M."/>
            <person name="Liu X."/>
        </authorList>
    </citation>
    <scope>NUCLEOTIDE SEQUENCE [LARGE SCALE GENOMIC DNA]</scope>
    <source>
        <strain evidence="3 4">3608</strain>
    </source>
</reference>
<dbReference type="GO" id="GO:0008649">
    <property type="term" value="F:rRNA methyltransferase activity"/>
    <property type="evidence" value="ECO:0007669"/>
    <property type="project" value="TreeGrafter"/>
</dbReference>
<proteinExistence type="predicted"/>
<protein>
    <recommendedName>
        <fullName evidence="2">Swiss Army Knife RNA repair protein HAD domain-containing protein</fullName>
    </recommendedName>
</protein>
<dbReference type="GO" id="GO:0003723">
    <property type="term" value="F:RNA binding"/>
    <property type="evidence" value="ECO:0007669"/>
    <property type="project" value="TreeGrafter"/>
</dbReference>
<name>A0A0F7ZYG5_9HYPO</name>
<dbReference type="PANTHER" id="PTHR10335:SF23">
    <property type="entry name" value="OB FOLD-CONTAINING PROTEIN, NUCLEIC ACID BINDING"/>
    <property type="match status" value="1"/>
</dbReference>
<feature type="compositionally biased region" description="Gly residues" evidence="1">
    <location>
        <begin position="556"/>
        <end position="583"/>
    </location>
</feature>
<dbReference type="AlphaFoldDB" id="A0A0F7ZYG5"/>
<dbReference type="EMBL" id="KQ030547">
    <property type="protein sequence ID" value="KJZ72432.1"/>
    <property type="molecule type" value="Genomic_DNA"/>
</dbReference>
<dbReference type="PANTHER" id="PTHR10335">
    <property type="entry name" value="RRNA 2-O-METHYLTRANSFERASE FIBRILLARIN"/>
    <property type="match status" value="1"/>
</dbReference>
<feature type="compositionally biased region" description="Basic and acidic residues" evidence="1">
    <location>
        <begin position="504"/>
        <end position="513"/>
    </location>
</feature>
<feature type="region of interest" description="Disordered" evidence="1">
    <location>
        <begin position="618"/>
        <end position="664"/>
    </location>
</feature>
<evidence type="ECO:0000313" key="3">
    <source>
        <dbReference type="EMBL" id="KJZ72432.1"/>
    </source>
</evidence>
<dbReference type="GO" id="GO:1990259">
    <property type="term" value="F:histone H2AQ104 methyltransferase activity"/>
    <property type="evidence" value="ECO:0007669"/>
    <property type="project" value="TreeGrafter"/>
</dbReference>
<feature type="region of interest" description="Disordered" evidence="1">
    <location>
        <begin position="504"/>
        <end position="583"/>
    </location>
</feature>
<evidence type="ECO:0000256" key="1">
    <source>
        <dbReference type="SAM" id="MobiDB-lite"/>
    </source>
</evidence>
<dbReference type="OrthoDB" id="5596992at2759"/>
<sequence>MTPAEMLVAARLQRYRVHAACRYLHARPYLILAQGLKRPAASASDLDFHRVRRRHLQHTGRPPSSCSRACMLAAAARCLRPGLLTSTMASAHSMYHGAAHASQAPQFTVTALGRWSCINKQLPPAEEIKALHVYDFDNTLFKTPLPNPQIWHGASFSKLCGQNLFINGGWWHDSRILAATGQGLEKEEPLAWSGWWNETVVDLASLSIKQPGALCVLLTGRSEKGFADLINKMVTSKGLDFDLVCLKPQVSPSNQMFGSTMHFKQLFLHSLMETYKGATELIIYEDRAKHTKGFRDFFKEYNRLQTVNHTRGPIDAEVVQVPDMSTKLDPIVEVAEVQTMVNVHNEAVDEMGVASTMPRMEIKKDVRFVGYMISESDAERLRALAQVPLLPYHRDMRHDNRFIPISTGTCSPSALEKIGGVGSKMLWEVTGTALHQGRIWAARVRPVPSTAAYHTEHHVPIVVLGLRSSARASDASSITDWQPVPPTQSLVFETTVGESAVLRIQREDSDHDGYGSFGAKKASKRKYEGDDDHLPRSVSGPFGSRGDTRGYHTSTRGGGRGKGNAGRGMRGGRGGGKNGRGRGGFHGYRSLDDIEPRNEHGGYGPLVDYDDTYYPPGENPALPTKPKALQGRAMHEPGRGGATAFARPRGGGPSGNDADLQNYY</sequence>
<feature type="compositionally biased region" description="Basic and acidic residues" evidence="1">
    <location>
        <begin position="525"/>
        <end position="535"/>
    </location>
</feature>
<gene>
    <name evidence="3" type="ORF">HIM_08235</name>
</gene>
<dbReference type="GO" id="GO:0000494">
    <property type="term" value="P:box C/D sno(s)RNA 3'-end processing"/>
    <property type="evidence" value="ECO:0007669"/>
    <property type="project" value="TreeGrafter"/>
</dbReference>
<feature type="domain" description="Swiss Army Knife RNA repair protein HAD" evidence="2">
    <location>
        <begin position="143"/>
        <end position="346"/>
    </location>
</feature>
<dbReference type="Pfam" id="PF10307">
    <property type="entry name" value="HAD_SAK_1"/>
    <property type="match status" value="1"/>
</dbReference>
<accession>A0A0F7ZYG5</accession>
<dbReference type="Proteomes" id="UP000054481">
    <property type="component" value="Unassembled WGS sequence"/>
</dbReference>
<dbReference type="GO" id="GO:0031428">
    <property type="term" value="C:box C/D methylation guide snoRNP complex"/>
    <property type="evidence" value="ECO:0007669"/>
    <property type="project" value="TreeGrafter"/>
</dbReference>
<evidence type="ECO:0000313" key="4">
    <source>
        <dbReference type="Proteomes" id="UP000054481"/>
    </source>
</evidence>
<keyword evidence="4" id="KW-1185">Reference proteome</keyword>